<feature type="domain" description="Fluoroacetyl-CoA-specific thioesterase-like" evidence="1">
    <location>
        <begin position="17"/>
        <end position="62"/>
    </location>
</feature>
<feature type="non-terminal residue" evidence="2">
    <location>
        <position position="62"/>
    </location>
</feature>
<dbReference type="AlphaFoldDB" id="X1SQA5"/>
<dbReference type="Pfam" id="PF22636">
    <property type="entry name" value="FlK"/>
    <property type="match status" value="1"/>
</dbReference>
<reference evidence="2" key="1">
    <citation type="journal article" date="2014" name="Front. Microbiol.">
        <title>High frequency of phylogenetically diverse reductive dehalogenase-homologous genes in deep subseafloor sedimentary metagenomes.</title>
        <authorList>
            <person name="Kawai M."/>
            <person name="Futagami T."/>
            <person name="Toyoda A."/>
            <person name="Takaki Y."/>
            <person name="Nishi S."/>
            <person name="Hori S."/>
            <person name="Arai W."/>
            <person name="Tsubouchi T."/>
            <person name="Morono Y."/>
            <person name="Uchiyama I."/>
            <person name="Ito T."/>
            <person name="Fujiyama A."/>
            <person name="Inagaki F."/>
            <person name="Takami H."/>
        </authorList>
    </citation>
    <scope>NUCLEOTIDE SEQUENCE</scope>
    <source>
        <strain evidence="2">Expedition CK06-06</strain>
    </source>
</reference>
<evidence type="ECO:0000313" key="2">
    <source>
        <dbReference type="EMBL" id="GAI95272.1"/>
    </source>
</evidence>
<dbReference type="Gene3D" id="3.10.129.10">
    <property type="entry name" value="Hotdog Thioesterase"/>
    <property type="match status" value="1"/>
</dbReference>
<organism evidence="2">
    <name type="scientific">marine sediment metagenome</name>
    <dbReference type="NCBI Taxonomy" id="412755"/>
    <lineage>
        <taxon>unclassified sequences</taxon>
        <taxon>metagenomes</taxon>
        <taxon>ecological metagenomes</taxon>
    </lineage>
</organism>
<dbReference type="InterPro" id="IPR029069">
    <property type="entry name" value="HotDog_dom_sf"/>
</dbReference>
<evidence type="ECO:0000259" key="1">
    <source>
        <dbReference type="Pfam" id="PF22636"/>
    </source>
</evidence>
<protein>
    <recommendedName>
        <fullName evidence="1">Fluoroacetyl-CoA-specific thioesterase-like domain-containing protein</fullName>
    </recommendedName>
</protein>
<dbReference type="SUPFAM" id="SSF54637">
    <property type="entry name" value="Thioesterase/thiol ester dehydrase-isomerase"/>
    <property type="match status" value="1"/>
</dbReference>
<accession>X1SQA5</accession>
<dbReference type="InterPro" id="IPR054485">
    <property type="entry name" value="FlK-like_dom"/>
</dbReference>
<proteinExistence type="predicted"/>
<gene>
    <name evidence="2" type="ORF">S12H4_29160</name>
</gene>
<comment type="caution">
    <text evidence="2">The sequence shown here is derived from an EMBL/GenBank/DDBJ whole genome shotgun (WGS) entry which is preliminary data.</text>
</comment>
<name>X1SQA5_9ZZZZ</name>
<dbReference type="EMBL" id="BARW01016798">
    <property type="protein sequence ID" value="GAI95272.1"/>
    <property type="molecule type" value="Genomic_DNA"/>
</dbReference>
<sequence length="62" mass="6227">MFEAIKVGVAAERSLVVEEEHTAAGGGSGSLPVFATPEMIALMEGAAVAAVDPLLPSGHHTV</sequence>